<dbReference type="AlphaFoldDB" id="A0A182IQU0"/>
<dbReference type="Pfam" id="PF00027">
    <property type="entry name" value="cNMP_binding"/>
    <property type="match status" value="1"/>
</dbReference>
<dbReference type="InterPro" id="IPR018490">
    <property type="entry name" value="cNMP-bd_dom_sf"/>
</dbReference>
<reference evidence="3" key="1">
    <citation type="submission" date="2022-08" db="UniProtKB">
        <authorList>
            <consortium name="EnsemblMetazoa"/>
        </authorList>
    </citation>
    <scope>IDENTIFICATION</scope>
    <source>
        <strain evidence="3">EBRO</strain>
    </source>
</reference>
<dbReference type="InterPro" id="IPR051413">
    <property type="entry name" value="K/Na_HCN_channel"/>
</dbReference>
<feature type="transmembrane region" description="Helical" evidence="2">
    <location>
        <begin position="338"/>
        <end position="359"/>
    </location>
</feature>
<dbReference type="GO" id="GO:0098855">
    <property type="term" value="C:HCN channel complex"/>
    <property type="evidence" value="ECO:0007669"/>
    <property type="project" value="TreeGrafter"/>
</dbReference>
<dbReference type="GO" id="GO:0005249">
    <property type="term" value="F:voltage-gated potassium channel activity"/>
    <property type="evidence" value="ECO:0007669"/>
    <property type="project" value="TreeGrafter"/>
</dbReference>
<dbReference type="CDD" id="cd00038">
    <property type="entry name" value="CAP_ED"/>
    <property type="match status" value="1"/>
</dbReference>
<keyword evidence="2" id="KW-1133">Transmembrane helix</keyword>
<dbReference type="PANTHER" id="PTHR45689">
    <property type="entry name" value="I[[H]] CHANNEL, ISOFORM E"/>
    <property type="match status" value="1"/>
</dbReference>
<dbReference type="VEuPathDB" id="VectorBase:AATE003722"/>
<feature type="transmembrane region" description="Helical" evidence="2">
    <location>
        <begin position="194"/>
        <end position="212"/>
    </location>
</feature>
<feature type="transmembrane region" description="Helical" evidence="2">
    <location>
        <begin position="224"/>
        <end position="247"/>
    </location>
</feature>
<evidence type="ECO:0000313" key="3">
    <source>
        <dbReference type="EnsemblMetazoa" id="AATE003722-PA.1"/>
    </source>
</evidence>
<dbReference type="SUPFAM" id="SSF51206">
    <property type="entry name" value="cAMP-binding domain-like"/>
    <property type="match status" value="1"/>
</dbReference>
<dbReference type="PROSITE" id="PS50042">
    <property type="entry name" value="CNMP_BINDING_3"/>
    <property type="match status" value="1"/>
</dbReference>
<accession>A0A182IQU0</accession>
<sequence>LTRGCILYENILHPQQSRHFSEHTAMESSTTSQRDDSTTFELPSRTEEPHILTERIGNRGSLAFRLHSLFLIDRQHPKATLHFRSQYLYRRELARHVRSDYWYIVHPFSRFRFYWDIWLTVYYYATALLFPFSFCFTVLVHAREQTIALSIALNILAVFDFVVRGCTGYMEDQRTRNVVLHHGKILLNYLKTDMLIDLFLLLPTNLLVGLFFEQAKDAGKQEAFVMNIIHGLMILKVVSLRHIWGYLVNIFERYKIDQLYYYFVRIVLISLVIVHWCICIYKLAIFEWDDIEQPALVKEFSYREAVHQYAVCLYSVSWFMFAYSFVDRRIPTDGRAKVFSSACIVIGYAFKIFIFLQIINLVQIMSSMDRKYAEVTNQLQTYVRSKQLHTADMRQRLLYYYAKRFEHCFFQEDIIMESLSDTLKKRVKDYSAMTFLKTVKIFDDIPVDAVLPLVGRMTKEIYLQDDIIIKAGSFGDRMYFIIVGTVAIYTHSRKEVCHLSDGDNFGEVSMFTKKKRPVSVVAVEFTQVYMIERKAFKELFASDHVVYRRLQQKANARIHTIMVQEEQHKNHLLKMGMGRNEIKISP</sequence>
<organism evidence="3">
    <name type="scientific">Anopheles atroparvus</name>
    <name type="common">European mosquito</name>
    <dbReference type="NCBI Taxonomy" id="41427"/>
    <lineage>
        <taxon>Eukaryota</taxon>
        <taxon>Metazoa</taxon>
        <taxon>Ecdysozoa</taxon>
        <taxon>Arthropoda</taxon>
        <taxon>Hexapoda</taxon>
        <taxon>Insecta</taxon>
        <taxon>Pterygota</taxon>
        <taxon>Neoptera</taxon>
        <taxon>Endopterygota</taxon>
        <taxon>Diptera</taxon>
        <taxon>Nematocera</taxon>
        <taxon>Culicoidea</taxon>
        <taxon>Culicidae</taxon>
        <taxon>Anophelinae</taxon>
        <taxon>Anopheles</taxon>
    </lineage>
</organism>
<dbReference type="STRING" id="41427.A0A182IQU0"/>
<dbReference type="GO" id="GO:0035725">
    <property type="term" value="P:sodium ion transmembrane transport"/>
    <property type="evidence" value="ECO:0007669"/>
    <property type="project" value="TreeGrafter"/>
</dbReference>
<keyword evidence="2" id="KW-0472">Membrane</keyword>
<name>A0A182IQU0_ANOAO</name>
<proteinExistence type="predicted"/>
<dbReference type="Gene3D" id="2.60.120.10">
    <property type="entry name" value="Jelly Rolls"/>
    <property type="match status" value="1"/>
</dbReference>
<evidence type="ECO:0000256" key="2">
    <source>
        <dbReference type="SAM" id="Phobius"/>
    </source>
</evidence>
<feature type="transmembrane region" description="Helical" evidence="2">
    <location>
        <begin position="259"/>
        <end position="286"/>
    </location>
</feature>
<dbReference type="InterPro" id="IPR014710">
    <property type="entry name" value="RmlC-like_jellyroll"/>
</dbReference>
<dbReference type="PANTHER" id="PTHR45689:SF14">
    <property type="entry name" value="CYCLIC NUCLEOTIDE-GATED CATION CHANNEL SUBUNIT A-LIKE PROTEIN"/>
    <property type="match status" value="1"/>
</dbReference>
<dbReference type="EnsemblMetazoa" id="AATE003722-RA">
    <property type="protein sequence ID" value="AATE003722-PA.1"/>
    <property type="gene ID" value="AATE003722"/>
</dbReference>
<keyword evidence="2" id="KW-0812">Transmembrane</keyword>
<dbReference type="SMART" id="SM00100">
    <property type="entry name" value="cNMP"/>
    <property type="match status" value="1"/>
</dbReference>
<feature type="transmembrane region" description="Helical" evidence="2">
    <location>
        <begin position="121"/>
        <end position="141"/>
    </location>
</feature>
<protein>
    <submittedName>
        <fullName evidence="3">Uncharacterized protein</fullName>
    </submittedName>
</protein>
<feature type="transmembrane region" description="Helical" evidence="2">
    <location>
        <begin position="306"/>
        <end position="326"/>
    </location>
</feature>
<dbReference type="InterPro" id="IPR000595">
    <property type="entry name" value="cNMP-bd_dom"/>
</dbReference>
<feature type="region of interest" description="Disordered" evidence="1">
    <location>
        <begin position="19"/>
        <end position="46"/>
    </location>
</feature>
<dbReference type="Gene3D" id="1.10.287.630">
    <property type="entry name" value="Helix hairpin bin"/>
    <property type="match status" value="1"/>
</dbReference>
<feature type="transmembrane region" description="Helical" evidence="2">
    <location>
        <begin position="147"/>
        <end position="166"/>
    </location>
</feature>
<evidence type="ECO:0000256" key="1">
    <source>
        <dbReference type="SAM" id="MobiDB-lite"/>
    </source>
</evidence>
<dbReference type="GO" id="GO:0003254">
    <property type="term" value="P:regulation of membrane depolarization"/>
    <property type="evidence" value="ECO:0007669"/>
    <property type="project" value="TreeGrafter"/>
</dbReference>